<organism evidence="2 3">
    <name type="scientific">Brasilonema sennae CENA114</name>
    <dbReference type="NCBI Taxonomy" id="415709"/>
    <lineage>
        <taxon>Bacteria</taxon>
        <taxon>Bacillati</taxon>
        <taxon>Cyanobacteriota</taxon>
        <taxon>Cyanophyceae</taxon>
        <taxon>Nostocales</taxon>
        <taxon>Scytonemataceae</taxon>
        <taxon>Brasilonema</taxon>
        <taxon>Bromeliae group (in: Brasilonema)</taxon>
    </lineage>
</organism>
<dbReference type="AlphaFoldDB" id="A0A856MPA3"/>
<feature type="region of interest" description="Disordered" evidence="1">
    <location>
        <begin position="1"/>
        <end position="20"/>
    </location>
</feature>
<evidence type="ECO:0008006" key="4">
    <source>
        <dbReference type="Google" id="ProtNLM"/>
    </source>
</evidence>
<dbReference type="Proteomes" id="UP000503129">
    <property type="component" value="Chromosome"/>
</dbReference>
<dbReference type="RefSeq" id="WP_169266432.1">
    <property type="nucleotide sequence ID" value="NZ_CAWOXK010000001.1"/>
</dbReference>
<reference evidence="2 3" key="1">
    <citation type="submission" date="2018-06" db="EMBL/GenBank/DDBJ databases">
        <title>Comparative genomics of Brasilonema spp. strains.</title>
        <authorList>
            <person name="Alvarenga D.O."/>
            <person name="Fiore M.F."/>
            <person name="Varani A.M."/>
        </authorList>
    </citation>
    <scope>NUCLEOTIDE SEQUENCE [LARGE SCALE GENOMIC DNA]</scope>
    <source>
        <strain evidence="2 3">CENA114</strain>
    </source>
</reference>
<proteinExistence type="predicted"/>
<sequence length="121" mass="14121">MKPPKHSSEPPFGKENQDQEFEQELLKVERALVALKERYNQVQADKASQRELQQRLQRSRHSKLPNVKAELKQIQQQLEELELNLESQLFSWDSLKEPFWQAIRFGGLGVIIGWLLKSVVG</sequence>
<accession>A0A856MPA3</accession>
<name>A0A856MPA3_9CYAN</name>
<dbReference type="EMBL" id="CP030118">
    <property type="protein sequence ID" value="QDL11930.1"/>
    <property type="molecule type" value="Genomic_DNA"/>
</dbReference>
<gene>
    <name evidence="2" type="ORF">DP114_32110</name>
</gene>
<evidence type="ECO:0000313" key="2">
    <source>
        <dbReference type="EMBL" id="QDL11930.1"/>
    </source>
</evidence>
<evidence type="ECO:0000256" key="1">
    <source>
        <dbReference type="SAM" id="MobiDB-lite"/>
    </source>
</evidence>
<evidence type="ECO:0000313" key="3">
    <source>
        <dbReference type="Proteomes" id="UP000503129"/>
    </source>
</evidence>
<dbReference type="KEGG" id="bsen:DP114_32110"/>
<keyword evidence="3" id="KW-1185">Reference proteome</keyword>
<protein>
    <recommendedName>
        <fullName evidence="4">DUF2203 domain-containing protein</fullName>
    </recommendedName>
</protein>